<dbReference type="CDD" id="cd01335">
    <property type="entry name" value="Radical_SAM"/>
    <property type="match status" value="1"/>
</dbReference>
<keyword evidence="8 10" id="KW-0411">Iron-sulfur</keyword>
<protein>
    <recommendedName>
        <fullName evidence="10">Ribosomal protein uS12 methylthiotransferase RimO</fullName>
        <shortName evidence="10">uS12 MTTase</shortName>
        <shortName evidence="10">uS12 methylthiotransferase</shortName>
        <ecNumber evidence="10">2.8.4.4</ecNumber>
    </recommendedName>
    <alternativeName>
        <fullName evidence="10">Ribosomal protein uS12 (aspartate-C(3))-methylthiotransferase</fullName>
    </alternativeName>
    <alternativeName>
        <fullName evidence="10">Ribosome maturation factor RimO</fullName>
    </alternativeName>
</protein>
<feature type="binding site" evidence="10">
    <location>
        <position position="162"/>
    </location>
    <ligand>
        <name>[4Fe-4S] cluster</name>
        <dbReference type="ChEBI" id="CHEBI:49883"/>
        <label>2</label>
        <note>4Fe-4S-S-AdoMet</note>
    </ligand>
</feature>
<organism evidence="11 12">
    <name type="scientific">Clostridium aceticum</name>
    <dbReference type="NCBI Taxonomy" id="84022"/>
    <lineage>
        <taxon>Bacteria</taxon>
        <taxon>Bacillati</taxon>
        <taxon>Bacillota</taxon>
        <taxon>Clostridia</taxon>
        <taxon>Eubacteriales</taxon>
        <taxon>Clostridiaceae</taxon>
        <taxon>Clostridium</taxon>
    </lineage>
</organism>
<name>A0A0D8IEL6_9CLOT</name>
<evidence type="ECO:0000256" key="1">
    <source>
        <dbReference type="ARBA" id="ARBA00003234"/>
    </source>
</evidence>
<dbReference type="PANTHER" id="PTHR43837">
    <property type="entry name" value="RIBOSOMAL PROTEIN S12 METHYLTHIOTRANSFERASE RIMO"/>
    <property type="match status" value="1"/>
</dbReference>
<evidence type="ECO:0000313" key="11">
    <source>
        <dbReference type="EMBL" id="AKL95418.1"/>
    </source>
</evidence>
<dbReference type="InterPro" id="IPR007197">
    <property type="entry name" value="rSAM"/>
</dbReference>
<dbReference type="InterPro" id="IPR005839">
    <property type="entry name" value="Methylthiotransferase"/>
</dbReference>
<dbReference type="InterPro" id="IPR005840">
    <property type="entry name" value="Ribosomal_uS12_MeSTrfase_RimO"/>
</dbReference>
<dbReference type="Gene3D" id="3.40.50.12160">
    <property type="entry name" value="Methylthiotransferase, N-terminal domain"/>
    <property type="match status" value="1"/>
</dbReference>
<dbReference type="STRING" id="84022.CACET_c19700"/>
<evidence type="ECO:0000256" key="3">
    <source>
        <dbReference type="ARBA" id="ARBA00022490"/>
    </source>
</evidence>
<dbReference type="GO" id="GO:0035599">
    <property type="term" value="F:aspartic acid methylthiotransferase activity"/>
    <property type="evidence" value="ECO:0007669"/>
    <property type="project" value="TreeGrafter"/>
</dbReference>
<dbReference type="InterPro" id="IPR023404">
    <property type="entry name" value="rSAM_horseshoe"/>
</dbReference>
<evidence type="ECO:0000256" key="9">
    <source>
        <dbReference type="ARBA" id="ARBA00051425"/>
    </source>
</evidence>
<comment type="catalytic activity">
    <reaction evidence="10">
        <text>L-aspartate(89)-[ribosomal protein uS12]-hydrogen + (sulfur carrier)-SH + AH2 + 2 S-adenosyl-L-methionine = 3-methylsulfanyl-L-aspartate(89)-[ribosomal protein uS12]-hydrogen + (sulfur carrier)-H + 5'-deoxyadenosine + L-methionine + A + S-adenosyl-L-homocysteine + 2 H(+)</text>
        <dbReference type="Rhea" id="RHEA:37087"/>
        <dbReference type="Rhea" id="RHEA-COMP:10460"/>
        <dbReference type="Rhea" id="RHEA-COMP:10461"/>
        <dbReference type="Rhea" id="RHEA-COMP:14737"/>
        <dbReference type="Rhea" id="RHEA-COMP:14739"/>
        <dbReference type="ChEBI" id="CHEBI:13193"/>
        <dbReference type="ChEBI" id="CHEBI:15378"/>
        <dbReference type="ChEBI" id="CHEBI:17319"/>
        <dbReference type="ChEBI" id="CHEBI:17499"/>
        <dbReference type="ChEBI" id="CHEBI:29917"/>
        <dbReference type="ChEBI" id="CHEBI:29961"/>
        <dbReference type="ChEBI" id="CHEBI:57844"/>
        <dbReference type="ChEBI" id="CHEBI:57856"/>
        <dbReference type="ChEBI" id="CHEBI:59789"/>
        <dbReference type="ChEBI" id="CHEBI:64428"/>
        <dbReference type="ChEBI" id="CHEBI:73599"/>
        <dbReference type="EC" id="2.8.4.4"/>
    </reaction>
</comment>
<comment type="cofactor">
    <cofactor evidence="10">
        <name>[4Fe-4S] cluster</name>
        <dbReference type="ChEBI" id="CHEBI:49883"/>
    </cofactor>
    <text evidence="10">Binds 2 [4Fe-4S] clusters. One cluster is coordinated with 3 cysteines and an exchangeable S-adenosyl-L-methionine.</text>
</comment>
<dbReference type="NCBIfam" id="TIGR00089">
    <property type="entry name" value="MiaB/RimO family radical SAM methylthiotransferase"/>
    <property type="match status" value="1"/>
</dbReference>
<feature type="binding site" evidence="10">
    <location>
        <position position="159"/>
    </location>
    <ligand>
        <name>[4Fe-4S] cluster</name>
        <dbReference type="ChEBI" id="CHEBI:49883"/>
        <label>2</label>
        <note>4Fe-4S-S-AdoMet</note>
    </ligand>
</feature>
<dbReference type="Proteomes" id="UP000035704">
    <property type="component" value="Chromosome"/>
</dbReference>
<dbReference type="Pfam" id="PF04055">
    <property type="entry name" value="Radical_SAM"/>
    <property type="match status" value="1"/>
</dbReference>
<dbReference type="NCBIfam" id="TIGR01125">
    <property type="entry name" value="30S ribosomal protein S12 methylthiotransferase RimO"/>
    <property type="match status" value="1"/>
</dbReference>
<comment type="function">
    <text evidence="10">Catalyzes the methylthiolation of an aspartic acid residue of ribosomal protein uS12.</text>
</comment>
<evidence type="ECO:0000256" key="6">
    <source>
        <dbReference type="ARBA" id="ARBA00022723"/>
    </source>
</evidence>
<evidence type="ECO:0000256" key="8">
    <source>
        <dbReference type="ARBA" id="ARBA00023014"/>
    </source>
</evidence>
<dbReference type="SMART" id="SM00729">
    <property type="entry name" value="Elp3"/>
    <property type="match status" value="1"/>
</dbReference>
<dbReference type="PROSITE" id="PS51918">
    <property type="entry name" value="RADICAL_SAM"/>
    <property type="match status" value="1"/>
</dbReference>
<keyword evidence="4 10" id="KW-0808">Transferase</keyword>
<dbReference type="SFLD" id="SFLDS00029">
    <property type="entry name" value="Radical_SAM"/>
    <property type="match status" value="1"/>
</dbReference>
<dbReference type="PATRIC" id="fig|84022.5.peg.5"/>
<dbReference type="FunFam" id="3.40.50.12160:FF:000003">
    <property type="entry name" value="CDK5 regulatory subunit-associated protein 1"/>
    <property type="match status" value="1"/>
</dbReference>
<feature type="binding site" evidence="10">
    <location>
        <position position="48"/>
    </location>
    <ligand>
        <name>[4Fe-4S] cluster</name>
        <dbReference type="ChEBI" id="CHEBI:49883"/>
        <label>1</label>
    </ligand>
</feature>
<dbReference type="SFLD" id="SFLDG01082">
    <property type="entry name" value="B12-binding_domain_containing"/>
    <property type="match status" value="1"/>
</dbReference>
<dbReference type="InterPro" id="IPR058240">
    <property type="entry name" value="rSAM_sf"/>
</dbReference>
<dbReference type="FunFam" id="3.80.30.20:FF:000001">
    <property type="entry name" value="tRNA-2-methylthio-N(6)-dimethylallyladenosine synthase 2"/>
    <property type="match status" value="1"/>
</dbReference>
<evidence type="ECO:0000256" key="7">
    <source>
        <dbReference type="ARBA" id="ARBA00023004"/>
    </source>
</evidence>
<gene>
    <name evidence="10 11" type="primary">rimO</name>
    <name evidence="11" type="ORF">CACET_c19700</name>
</gene>
<dbReference type="GO" id="GO:0103039">
    <property type="term" value="F:protein methylthiotransferase activity"/>
    <property type="evidence" value="ECO:0007669"/>
    <property type="project" value="UniProtKB-EC"/>
</dbReference>
<dbReference type="OrthoDB" id="9805215at2"/>
<keyword evidence="11" id="KW-0687">Ribonucleoprotein</keyword>
<reference evidence="11 12" key="1">
    <citation type="submission" date="2014-10" db="EMBL/GenBank/DDBJ databases">
        <title>Genome sequence of Clostridium aceticum DSM 1496.</title>
        <authorList>
            <person name="Poehlein A."/>
            <person name="Schiel-Bengelsdorf B."/>
            <person name="Gottschalk G."/>
            <person name="Duerre P."/>
            <person name="Daniel R."/>
        </authorList>
    </citation>
    <scope>NUCLEOTIDE SEQUENCE [LARGE SCALE GENOMIC DNA]</scope>
    <source>
        <strain evidence="11 12">DSM 1496</strain>
    </source>
</reference>
<dbReference type="Gene3D" id="2.40.50.140">
    <property type="entry name" value="Nucleic acid-binding proteins"/>
    <property type="match status" value="1"/>
</dbReference>
<dbReference type="InterPro" id="IPR012340">
    <property type="entry name" value="NA-bd_OB-fold"/>
</dbReference>
<dbReference type="SUPFAM" id="SSF102114">
    <property type="entry name" value="Radical SAM enzymes"/>
    <property type="match status" value="1"/>
</dbReference>
<keyword evidence="7 10" id="KW-0408">Iron</keyword>
<evidence type="ECO:0000313" key="12">
    <source>
        <dbReference type="Proteomes" id="UP000035704"/>
    </source>
</evidence>
<dbReference type="PROSITE" id="PS51449">
    <property type="entry name" value="MTTASE_N"/>
    <property type="match status" value="1"/>
</dbReference>
<comment type="subcellular location">
    <subcellularLocation>
        <location evidence="10">Cytoplasm</location>
    </subcellularLocation>
</comment>
<dbReference type="GO" id="GO:0051539">
    <property type="term" value="F:4 iron, 4 sulfur cluster binding"/>
    <property type="evidence" value="ECO:0007669"/>
    <property type="project" value="UniProtKB-UniRule"/>
</dbReference>
<dbReference type="RefSeq" id="WP_044822860.1">
    <property type="nucleotide sequence ID" value="NZ_CP009687.1"/>
</dbReference>
<feature type="binding site" evidence="10">
    <location>
        <position position="12"/>
    </location>
    <ligand>
        <name>[4Fe-4S] cluster</name>
        <dbReference type="ChEBI" id="CHEBI:49883"/>
        <label>1</label>
    </ligand>
</feature>
<dbReference type="SFLD" id="SFLDF00274">
    <property type="entry name" value="ribosomal_protein_S12_methylth"/>
    <property type="match status" value="1"/>
</dbReference>
<dbReference type="Gene3D" id="3.80.30.20">
    <property type="entry name" value="tm_1862 like domain"/>
    <property type="match status" value="1"/>
</dbReference>
<dbReference type="InterPro" id="IPR038135">
    <property type="entry name" value="Methylthiotransferase_N_sf"/>
</dbReference>
<dbReference type="GO" id="GO:0046872">
    <property type="term" value="F:metal ion binding"/>
    <property type="evidence" value="ECO:0007669"/>
    <property type="project" value="UniProtKB-KW"/>
</dbReference>
<comment type="catalytic activity">
    <reaction evidence="9">
        <text>N(6)-dimethylallyladenosine(37) in tRNA + (sulfur carrier)-SH + AH2 + 2 S-adenosyl-L-methionine = 2-methylsulfanyl-N(6)-dimethylallyladenosine(37) in tRNA + (sulfur carrier)-H + 5'-deoxyadenosine + L-methionine + A + S-adenosyl-L-homocysteine + 2 H(+)</text>
        <dbReference type="Rhea" id="RHEA:37067"/>
        <dbReference type="Rhea" id="RHEA-COMP:10375"/>
        <dbReference type="Rhea" id="RHEA-COMP:10376"/>
        <dbReference type="Rhea" id="RHEA-COMP:14737"/>
        <dbReference type="Rhea" id="RHEA-COMP:14739"/>
        <dbReference type="ChEBI" id="CHEBI:13193"/>
        <dbReference type="ChEBI" id="CHEBI:15378"/>
        <dbReference type="ChEBI" id="CHEBI:17319"/>
        <dbReference type="ChEBI" id="CHEBI:17499"/>
        <dbReference type="ChEBI" id="CHEBI:29917"/>
        <dbReference type="ChEBI" id="CHEBI:57844"/>
        <dbReference type="ChEBI" id="CHEBI:57856"/>
        <dbReference type="ChEBI" id="CHEBI:59789"/>
        <dbReference type="ChEBI" id="CHEBI:64428"/>
        <dbReference type="ChEBI" id="CHEBI:74415"/>
        <dbReference type="ChEBI" id="CHEBI:74417"/>
        <dbReference type="EC" id="2.8.4.3"/>
    </reaction>
</comment>
<dbReference type="InterPro" id="IPR002792">
    <property type="entry name" value="TRAM_dom"/>
</dbReference>
<sequence>MNLSIYLESLGCSKNLIDAEIMLGLLNKYGYKLTNDKFKADVIIVNTCGFIESAKEESINKIIEMGELKKDKLKLLIISGCLGERYAEELMKELPEVDAIVGTGNYNEIIEIINEGIKGNKTVRIGNVDSIYDESLPRYQITPTHSAYVKISDGCDNYCTYCIIPKLRGKYRSRKIENIINEVQQLAETGVKEIILIAQDTTRYGIDLYGDYKFSELLQQLNEVKGIHWIRLLYCYPEMITDKLIETIAKYNKICKYIDMPIQHCSNEILKKMNRRTNKESLIKTINKLRKEVPNIVIRTSLIVGFPGEEEKHFNELLAFVEEMKFDRLGAFTYSREEDTAAAKLPDQVAEDVKEQRQKKIMELQQRISLSKNNEKVGKILEVLVEEELQGNGEYLGRTQGDAPEIDGVVYLQAKTPVKIGDIVPVKITSALEYDLIGEKADEFSE</sequence>
<keyword evidence="2 10" id="KW-0004">4Fe-4S</keyword>
<dbReference type="Pfam" id="PF00919">
    <property type="entry name" value="UPF0004"/>
    <property type="match status" value="1"/>
</dbReference>
<dbReference type="InterPro" id="IPR013848">
    <property type="entry name" value="Methylthiotransferase_N"/>
</dbReference>
<keyword evidence="6 10" id="KW-0479">Metal-binding</keyword>
<dbReference type="AlphaFoldDB" id="A0A0D8IEL6"/>
<dbReference type="Pfam" id="PF18693">
    <property type="entry name" value="TRAM_2"/>
    <property type="match status" value="1"/>
</dbReference>
<dbReference type="PANTHER" id="PTHR43837:SF1">
    <property type="entry name" value="RIBOSOMAL PROTEIN US12 METHYLTHIOTRANSFERASE RIMO"/>
    <property type="match status" value="1"/>
</dbReference>
<dbReference type="KEGG" id="cace:CACET_c19700"/>
<dbReference type="FunFam" id="2.40.50.140:FF:000210">
    <property type="entry name" value="Ribosomal protein S12 methylthiotransferase RimO"/>
    <property type="match status" value="1"/>
</dbReference>
<comment type="function">
    <text evidence="1">Catalyzes the methylthiolation of N6-(dimethylallyl)adenosine (i(6)A), leading to the formation of 2-methylthio-N6-(dimethylallyl)adenosine (ms(2)i(6)A) at position 37 in tRNAs that read codons beginning with uridine.</text>
</comment>
<evidence type="ECO:0000256" key="4">
    <source>
        <dbReference type="ARBA" id="ARBA00022679"/>
    </source>
</evidence>
<dbReference type="InterPro" id="IPR020612">
    <property type="entry name" value="Methylthiotransferase_CS"/>
</dbReference>
<keyword evidence="5 10" id="KW-0949">S-adenosyl-L-methionine</keyword>
<feature type="binding site" evidence="10">
    <location>
        <position position="155"/>
    </location>
    <ligand>
        <name>[4Fe-4S] cluster</name>
        <dbReference type="ChEBI" id="CHEBI:49883"/>
        <label>2</label>
        <note>4Fe-4S-S-AdoMet</note>
    </ligand>
</feature>
<dbReference type="EC" id="2.8.4.4" evidence="10"/>
<comment type="similarity">
    <text evidence="10">Belongs to the methylthiotransferase family. RimO subfamily.</text>
</comment>
<accession>A0A0D8IEL6</accession>
<dbReference type="GO" id="GO:0005829">
    <property type="term" value="C:cytosol"/>
    <property type="evidence" value="ECO:0007669"/>
    <property type="project" value="TreeGrafter"/>
</dbReference>
<dbReference type="EMBL" id="CP009687">
    <property type="protein sequence ID" value="AKL95418.1"/>
    <property type="molecule type" value="Genomic_DNA"/>
</dbReference>
<dbReference type="InterPro" id="IPR006638">
    <property type="entry name" value="Elp3/MiaA/NifB-like_rSAM"/>
</dbReference>
<evidence type="ECO:0000256" key="10">
    <source>
        <dbReference type="HAMAP-Rule" id="MF_01865"/>
    </source>
</evidence>
<feature type="binding site" evidence="10">
    <location>
        <position position="81"/>
    </location>
    <ligand>
        <name>[4Fe-4S] cluster</name>
        <dbReference type="ChEBI" id="CHEBI:49883"/>
        <label>1</label>
    </ligand>
</feature>
<dbReference type="GO" id="GO:0035597">
    <property type="term" value="F:tRNA-2-methylthio-N(6)-dimethylallyladenosine(37) synthase activity"/>
    <property type="evidence" value="ECO:0007669"/>
    <property type="project" value="UniProtKB-EC"/>
</dbReference>
<dbReference type="GO" id="GO:0005840">
    <property type="term" value="C:ribosome"/>
    <property type="evidence" value="ECO:0007669"/>
    <property type="project" value="UniProtKB-KW"/>
</dbReference>
<keyword evidence="3 10" id="KW-0963">Cytoplasm</keyword>
<dbReference type="SFLD" id="SFLDG01061">
    <property type="entry name" value="methylthiotransferase"/>
    <property type="match status" value="1"/>
</dbReference>
<keyword evidence="12" id="KW-1185">Reference proteome</keyword>
<proteinExistence type="inferred from homology"/>
<dbReference type="HAMAP" id="MF_01865">
    <property type="entry name" value="MTTase_RimO"/>
    <property type="match status" value="1"/>
</dbReference>
<keyword evidence="11" id="KW-0689">Ribosomal protein</keyword>
<dbReference type="PROSITE" id="PS50926">
    <property type="entry name" value="TRAM"/>
    <property type="match status" value="1"/>
</dbReference>
<evidence type="ECO:0000256" key="2">
    <source>
        <dbReference type="ARBA" id="ARBA00022485"/>
    </source>
</evidence>
<dbReference type="PROSITE" id="PS01278">
    <property type="entry name" value="MTTASE_RADICAL"/>
    <property type="match status" value="1"/>
</dbReference>
<evidence type="ECO:0000256" key="5">
    <source>
        <dbReference type="ARBA" id="ARBA00022691"/>
    </source>
</evidence>